<keyword evidence="8 12" id="KW-0479">Metal-binding</keyword>
<dbReference type="GO" id="GO:0004156">
    <property type="term" value="F:dihydropteroate synthase activity"/>
    <property type="evidence" value="ECO:0007669"/>
    <property type="project" value="UniProtKB-EC"/>
</dbReference>
<evidence type="ECO:0000256" key="4">
    <source>
        <dbReference type="ARBA" id="ARBA00009503"/>
    </source>
</evidence>
<comment type="function">
    <text evidence="12">Catalyzes the condensation of para-aminobenzoate (pABA) with 6-hydroxymethyl-7,8-dihydropterin diphosphate (DHPt-PP) to form 7,8-dihydropteroate (H2Pte), the immediate precursor of folate derivatives.</text>
</comment>
<comment type="pathway">
    <text evidence="3 12">Cofactor biosynthesis; tetrahydrofolate biosynthesis; 7,8-dihydrofolate from 2-amino-4-hydroxy-6-hydroxymethyl-7,8-dihydropteridine diphosphate and 4-aminobenzoate: step 1/2.</text>
</comment>
<dbReference type="UniPathway" id="UPA00077">
    <property type="reaction ID" value="UER00156"/>
</dbReference>
<organism evidence="14 15">
    <name type="scientific">Streptococcus australis ATCC 700641</name>
    <dbReference type="NCBI Taxonomy" id="888833"/>
    <lineage>
        <taxon>Bacteria</taxon>
        <taxon>Bacillati</taxon>
        <taxon>Bacillota</taxon>
        <taxon>Bacilli</taxon>
        <taxon>Lactobacillales</taxon>
        <taxon>Streptococcaceae</taxon>
        <taxon>Streptococcus</taxon>
    </lineage>
</organism>
<protein>
    <recommendedName>
        <fullName evidence="6 12">Dihydropteroate synthase</fullName>
        <shortName evidence="12">DHPS</shortName>
        <ecNumber evidence="5 12">2.5.1.15</ecNumber>
    </recommendedName>
    <alternativeName>
        <fullName evidence="11 12">Dihydropteroate pyrophosphorylase</fullName>
    </alternativeName>
</protein>
<evidence type="ECO:0000256" key="3">
    <source>
        <dbReference type="ARBA" id="ARBA00004763"/>
    </source>
</evidence>
<evidence type="ECO:0000256" key="7">
    <source>
        <dbReference type="ARBA" id="ARBA00022679"/>
    </source>
</evidence>
<evidence type="ECO:0000256" key="2">
    <source>
        <dbReference type="ARBA" id="ARBA00001946"/>
    </source>
</evidence>
<dbReference type="SUPFAM" id="SSF51717">
    <property type="entry name" value="Dihydropteroate synthetase-like"/>
    <property type="match status" value="1"/>
</dbReference>
<dbReference type="GO" id="GO:0005829">
    <property type="term" value="C:cytosol"/>
    <property type="evidence" value="ECO:0007669"/>
    <property type="project" value="TreeGrafter"/>
</dbReference>
<dbReference type="PROSITE" id="PS50972">
    <property type="entry name" value="PTERIN_BINDING"/>
    <property type="match status" value="1"/>
</dbReference>
<evidence type="ECO:0000313" key="14">
    <source>
        <dbReference type="EMBL" id="EFW00359.1"/>
    </source>
</evidence>
<evidence type="ECO:0000256" key="9">
    <source>
        <dbReference type="ARBA" id="ARBA00022842"/>
    </source>
</evidence>
<evidence type="ECO:0000256" key="6">
    <source>
        <dbReference type="ARBA" id="ARBA00016919"/>
    </source>
</evidence>
<dbReference type="eggNOG" id="COG0294">
    <property type="taxonomic scope" value="Bacteria"/>
</dbReference>
<keyword evidence="10 12" id="KW-0289">Folate biosynthesis</keyword>
<dbReference type="CDD" id="cd00739">
    <property type="entry name" value="DHPS"/>
    <property type="match status" value="1"/>
</dbReference>
<dbReference type="GO" id="GO:0046872">
    <property type="term" value="F:metal ion binding"/>
    <property type="evidence" value="ECO:0007669"/>
    <property type="project" value="UniProtKB-KW"/>
</dbReference>
<dbReference type="Gene3D" id="3.20.20.20">
    <property type="entry name" value="Dihydropteroate synthase-like"/>
    <property type="match status" value="1"/>
</dbReference>
<evidence type="ECO:0000256" key="11">
    <source>
        <dbReference type="ARBA" id="ARBA00030193"/>
    </source>
</evidence>
<comment type="similarity">
    <text evidence="4 12">Belongs to the DHPS family.</text>
</comment>
<comment type="cofactor">
    <cofactor evidence="2 12">
        <name>Mg(2+)</name>
        <dbReference type="ChEBI" id="CHEBI:18420"/>
    </cofactor>
</comment>
<evidence type="ECO:0000259" key="13">
    <source>
        <dbReference type="PROSITE" id="PS50972"/>
    </source>
</evidence>
<evidence type="ECO:0000313" key="15">
    <source>
        <dbReference type="Proteomes" id="UP000002814"/>
    </source>
</evidence>
<name>E7S7S1_9STRE</name>
<dbReference type="Proteomes" id="UP000002814">
    <property type="component" value="Unassembled WGS sequence"/>
</dbReference>
<evidence type="ECO:0000256" key="10">
    <source>
        <dbReference type="ARBA" id="ARBA00022909"/>
    </source>
</evidence>
<dbReference type="PANTHER" id="PTHR20941:SF1">
    <property type="entry name" value="FOLIC ACID SYNTHESIS PROTEIN FOL1"/>
    <property type="match status" value="1"/>
</dbReference>
<keyword evidence="7 12" id="KW-0808">Transferase</keyword>
<dbReference type="EMBL" id="AEQR01000002">
    <property type="protein sequence ID" value="EFW00359.1"/>
    <property type="molecule type" value="Genomic_DNA"/>
</dbReference>
<accession>E7S7S1</accession>
<comment type="caution">
    <text evidence="14">The sequence shown here is derived from an EMBL/GenBank/DDBJ whole genome shotgun (WGS) entry which is preliminary data.</text>
</comment>
<dbReference type="GO" id="GO:0046654">
    <property type="term" value="P:tetrahydrofolate biosynthetic process"/>
    <property type="evidence" value="ECO:0007669"/>
    <property type="project" value="UniProtKB-UniPathway"/>
</dbReference>
<keyword evidence="9 12" id="KW-0460">Magnesium</keyword>
<feature type="domain" description="Pterin-binding" evidence="13">
    <location>
        <begin position="27"/>
        <end position="311"/>
    </location>
</feature>
<dbReference type="HOGENOM" id="CLU_008023_0_2_9"/>
<dbReference type="InterPro" id="IPR000489">
    <property type="entry name" value="Pterin-binding_dom"/>
</dbReference>
<dbReference type="PROSITE" id="PS00793">
    <property type="entry name" value="DHPS_2"/>
    <property type="match status" value="1"/>
</dbReference>
<dbReference type="GO" id="GO:0046656">
    <property type="term" value="P:folic acid biosynthetic process"/>
    <property type="evidence" value="ECO:0007669"/>
    <property type="project" value="UniProtKB-KW"/>
</dbReference>
<evidence type="ECO:0000256" key="12">
    <source>
        <dbReference type="RuleBase" id="RU361205"/>
    </source>
</evidence>
<sequence>MLGWHFCRKMKEDMSKSEWRQLGKDRTLLCGILNVTPDSFSDGGRYQTVDRALEQARKLIAEGASILDIGGESTRPGSHFVEIQEEIQRVVPVIEAIRAESDILISVDTWKSEVARAALAAGADLVNDITGLLGDPQMAGVIAEAQAGAILMFNPVMARPHHPSSVIFPTFGFEPAFSSEELAQFEGLSIQDCMWTFFAKSLELAEEAGLSPDQLFLDPGIGFGLTKRENLQLLQDLKTIHAKGYPIFLGVSRKRFVVNILEEEGFETDPETKEGFYNRDLASSHLTSVAASQGVEIVRVHDIPLHKMAVAIGSAIYQADQAQDLHLKQYR</sequence>
<dbReference type="NCBIfam" id="TIGR01496">
    <property type="entry name" value="DHPS"/>
    <property type="match status" value="1"/>
</dbReference>
<dbReference type="InterPro" id="IPR045031">
    <property type="entry name" value="DHP_synth-like"/>
</dbReference>
<dbReference type="InterPro" id="IPR011005">
    <property type="entry name" value="Dihydropteroate_synth-like_sf"/>
</dbReference>
<keyword evidence="15" id="KW-1185">Reference proteome</keyword>
<dbReference type="Pfam" id="PF00809">
    <property type="entry name" value="Pterin_bind"/>
    <property type="match status" value="1"/>
</dbReference>
<evidence type="ECO:0000256" key="8">
    <source>
        <dbReference type="ARBA" id="ARBA00022723"/>
    </source>
</evidence>
<dbReference type="EC" id="2.5.1.15" evidence="5 12"/>
<evidence type="ECO:0000256" key="1">
    <source>
        <dbReference type="ARBA" id="ARBA00000012"/>
    </source>
</evidence>
<dbReference type="PROSITE" id="PS00792">
    <property type="entry name" value="DHPS_1"/>
    <property type="match status" value="1"/>
</dbReference>
<gene>
    <name evidence="14" type="primary">folP</name>
    <name evidence="14" type="ORF">HMPREF9421_0188</name>
</gene>
<dbReference type="InterPro" id="IPR006390">
    <property type="entry name" value="DHP_synth_dom"/>
</dbReference>
<reference evidence="14 15" key="1">
    <citation type="submission" date="2010-12" db="EMBL/GenBank/DDBJ databases">
        <authorList>
            <person name="Muzny D."/>
            <person name="Qin X."/>
            <person name="Deng J."/>
            <person name="Jiang H."/>
            <person name="Liu Y."/>
            <person name="Qu J."/>
            <person name="Song X.-Z."/>
            <person name="Zhang L."/>
            <person name="Thornton R."/>
            <person name="Coyle M."/>
            <person name="Francisco L."/>
            <person name="Jackson L."/>
            <person name="Javaid M."/>
            <person name="Korchina V."/>
            <person name="Kovar C."/>
            <person name="Mata R."/>
            <person name="Mathew T."/>
            <person name="Ngo R."/>
            <person name="Nguyen L."/>
            <person name="Nguyen N."/>
            <person name="Okwuonu G."/>
            <person name="Ongeri F."/>
            <person name="Pham C."/>
            <person name="Simmons D."/>
            <person name="Wilczek-Boney K."/>
            <person name="Hale W."/>
            <person name="Jakkamsetti A."/>
            <person name="Pham P."/>
            <person name="Ruth R."/>
            <person name="San Lucas F."/>
            <person name="Warren J."/>
            <person name="Zhang J."/>
            <person name="Zhao Z."/>
            <person name="Zhou C."/>
            <person name="Zhu D."/>
            <person name="Lee S."/>
            <person name="Bess C."/>
            <person name="Blankenburg K."/>
            <person name="Forbes L."/>
            <person name="Fu Q."/>
            <person name="Gubbala S."/>
            <person name="Hirani K."/>
            <person name="Jayaseelan J.C."/>
            <person name="Lara F."/>
            <person name="Munidasa M."/>
            <person name="Palculict T."/>
            <person name="Patil S."/>
            <person name="Pu L.-L."/>
            <person name="Saada N."/>
            <person name="Tang L."/>
            <person name="Weissenberger G."/>
            <person name="Zhu Y."/>
            <person name="Hemphill L."/>
            <person name="Shang Y."/>
            <person name="Youmans B."/>
            <person name="Ayvaz T."/>
            <person name="Ross M."/>
            <person name="Santibanez J."/>
            <person name="Aqrawi P."/>
            <person name="Gross S."/>
            <person name="Joshi V."/>
            <person name="Fowler G."/>
            <person name="Nazareth L."/>
            <person name="Reid J."/>
            <person name="Worley K."/>
            <person name="Petrosino J."/>
            <person name="Highlander S."/>
            <person name="Gibbs R."/>
        </authorList>
    </citation>
    <scope>NUCLEOTIDE SEQUENCE [LARGE SCALE GENOMIC DNA]</scope>
    <source>
        <strain evidence="14 15">ATCC 700641</strain>
    </source>
</reference>
<dbReference type="PANTHER" id="PTHR20941">
    <property type="entry name" value="FOLATE SYNTHESIS PROTEINS"/>
    <property type="match status" value="1"/>
</dbReference>
<proteinExistence type="inferred from homology"/>
<evidence type="ECO:0000256" key="5">
    <source>
        <dbReference type="ARBA" id="ARBA00012458"/>
    </source>
</evidence>
<dbReference type="AlphaFoldDB" id="E7S7S1"/>
<comment type="catalytic activity">
    <reaction evidence="1">
        <text>(7,8-dihydropterin-6-yl)methyl diphosphate + 4-aminobenzoate = 7,8-dihydropteroate + diphosphate</text>
        <dbReference type="Rhea" id="RHEA:19949"/>
        <dbReference type="ChEBI" id="CHEBI:17836"/>
        <dbReference type="ChEBI" id="CHEBI:17839"/>
        <dbReference type="ChEBI" id="CHEBI:33019"/>
        <dbReference type="ChEBI" id="CHEBI:72950"/>
        <dbReference type="EC" id="2.5.1.15"/>
    </reaction>
</comment>